<dbReference type="Proteomes" id="UP000029921">
    <property type="component" value="Unassembled WGS sequence"/>
</dbReference>
<organism evidence="2 3">
    <name type="scientific">Helicobacter magdeburgensis</name>
    <dbReference type="NCBI Taxonomy" id="471858"/>
    <lineage>
        <taxon>Bacteria</taxon>
        <taxon>Pseudomonadati</taxon>
        <taxon>Campylobacterota</taxon>
        <taxon>Epsilonproteobacteria</taxon>
        <taxon>Campylobacterales</taxon>
        <taxon>Helicobacteraceae</taxon>
        <taxon>Helicobacter</taxon>
    </lineage>
</organism>
<reference evidence="2 3" key="1">
    <citation type="journal article" date="2014" name="Genome Announc.">
        <title>Draft genome sequences of eight enterohepatic helicobacter species isolated from both laboratory and wild rodents.</title>
        <authorList>
            <person name="Sheh A."/>
            <person name="Shen Z."/>
            <person name="Fox J.G."/>
        </authorList>
    </citation>
    <scope>NUCLEOTIDE SEQUENCE [LARGE SCALE GENOMIC DNA]</scope>
    <source>
        <strain evidence="2 3">MIT 96-1001</strain>
    </source>
</reference>
<dbReference type="EMBL" id="JRPE02000020">
    <property type="protein sequence ID" value="TLD91201.1"/>
    <property type="molecule type" value="Genomic_DNA"/>
</dbReference>
<evidence type="ECO:0000313" key="2">
    <source>
        <dbReference type="EMBL" id="TLD91201.1"/>
    </source>
</evidence>
<name>A0A4U8SWC4_9HELI</name>
<sequence length="154" mass="17598">MMKNWNLWYFVGLLLILYVGSGMVDELKSGQKRLEDKMLQFQAKAEAITTRLNANEKESADFYKLQKNQDVWQGTACINCHNTLATALPIYKRTIPEAIEIVRNGNENSKAGGMPTYTSRATRDKNSITDSELKVRLDALYTQELLQYAKDKIK</sequence>
<keyword evidence="1" id="KW-0812">Transmembrane</keyword>
<feature type="transmembrane region" description="Helical" evidence="1">
    <location>
        <begin position="6"/>
        <end position="24"/>
    </location>
</feature>
<evidence type="ECO:0000256" key="1">
    <source>
        <dbReference type="SAM" id="Phobius"/>
    </source>
</evidence>
<keyword evidence="1" id="KW-1133">Transmembrane helix</keyword>
<keyword evidence="1" id="KW-0472">Membrane</keyword>
<evidence type="ECO:0008006" key="4">
    <source>
        <dbReference type="Google" id="ProtNLM"/>
    </source>
</evidence>
<protein>
    <recommendedName>
        <fullName evidence="4">Cytochrome c domain-containing protein</fullName>
    </recommendedName>
</protein>
<gene>
    <name evidence="2" type="ORF">LS74_009760</name>
</gene>
<accession>A0A4U8SWC4</accession>
<comment type="caution">
    <text evidence="2">The sequence shown here is derived from an EMBL/GenBank/DDBJ whole genome shotgun (WGS) entry which is preliminary data.</text>
</comment>
<evidence type="ECO:0000313" key="3">
    <source>
        <dbReference type="Proteomes" id="UP000029921"/>
    </source>
</evidence>
<keyword evidence="3" id="KW-1185">Reference proteome</keyword>
<dbReference type="RefSeq" id="WP_138129105.1">
    <property type="nucleotide sequence ID" value="NZ_JRPE02000020.1"/>
</dbReference>
<proteinExistence type="predicted"/>
<dbReference type="AlphaFoldDB" id="A0A4U8SWC4"/>